<comment type="caution">
    <text evidence="2">The sequence shown here is derived from an EMBL/GenBank/DDBJ whole genome shotgun (WGS) entry which is preliminary data.</text>
</comment>
<dbReference type="EMBL" id="BAABAJ010000008">
    <property type="protein sequence ID" value="GAA3919580.1"/>
    <property type="molecule type" value="Genomic_DNA"/>
</dbReference>
<sequence length="141" mass="14181">MGRATRFLGRLLPGLLCAVWSLLMVAPVSGSTAGVPPTGHSAVASLAAHAASGVSSSPAHAGPGAADARPEVSSSAVAELPPVVEHSVRFPAPPVAPPVMRRGPDVPARGAVVREARRERAPPGGSYGSRVPRGPPSTRHS</sequence>
<feature type="compositionally biased region" description="Basic and acidic residues" evidence="1">
    <location>
        <begin position="112"/>
        <end position="121"/>
    </location>
</feature>
<reference evidence="3" key="1">
    <citation type="journal article" date="2019" name="Int. J. Syst. Evol. Microbiol.">
        <title>The Global Catalogue of Microorganisms (GCM) 10K type strain sequencing project: providing services to taxonomists for standard genome sequencing and annotation.</title>
        <authorList>
            <consortium name="The Broad Institute Genomics Platform"/>
            <consortium name="The Broad Institute Genome Sequencing Center for Infectious Disease"/>
            <person name="Wu L."/>
            <person name="Ma J."/>
        </authorList>
    </citation>
    <scope>NUCLEOTIDE SEQUENCE [LARGE SCALE GENOMIC DNA]</scope>
    <source>
        <strain evidence="3">JCM 16956</strain>
    </source>
</reference>
<evidence type="ECO:0000313" key="3">
    <source>
        <dbReference type="Proteomes" id="UP001501000"/>
    </source>
</evidence>
<accession>A0ABP7MEI2</accession>
<name>A0ABP7MEI2_9ACTN</name>
<organism evidence="2 3">
    <name type="scientific">Streptomyces gulbargensis</name>
    <dbReference type="NCBI Taxonomy" id="364901"/>
    <lineage>
        <taxon>Bacteria</taxon>
        <taxon>Bacillati</taxon>
        <taxon>Actinomycetota</taxon>
        <taxon>Actinomycetes</taxon>
        <taxon>Kitasatosporales</taxon>
        <taxon>Streptomycetaceae</taxon>
        <taxon>Streptomyces</taxon>
    </lineage>
</organism>
<evidence type="ECO:0000313" key="2">
    <source>
        <dbReference type="EMBL" id="GAA3919580.1"/>
    </source>
</evidence>
<proteinExistence type="predicted"/>
<evidence type="ECO:0000256" key="1">
    <source>
        <dbReference type="SAM" id="MobiDB-lite"/>
    </source>
</evidence>
<keyword evidence="3" id="KW-1185">Reference proteome</keyword>
<dbReference type="Proteomes" id="UP001501000">
    <property type="component" value="Unassembled WGS sequence"/>
</dbReference>
<feature type="region of interest" description="Disordered" evidence="1">
    <location>
        <begin position="48"/>
        <end position="141"/>
    </location>
</feature>
<evidence type="ECO:0008006" key="4">
    <source>
        <dbReference type="Google" id="ProtNLM"/>
    </source>
</evidence>
<feature type="compositionally biased region" description="Low complexity" evidence="1">
    <location>
        <begin position="48"/>
        <end position="66"/>
    </location>
</feature>
<protein>
    <recommendedName>
        <fullName evidence="4">Secreted protein</fullName>
    </recommendedName>
</protein>
<gene>
    <name evidence="2" type="ORF">GCM10022244_30840</name>
</gene>